<comment type="caution">
    <text evidence="2">The sequence shown here is derived from an EMBL/GenBank/DDBJ whole genome shotgun (WGS) entry which is preliminary data.</text>
</comment>
<accession>A0A498MKZ2</accession>
<dbReference type="Pfam" id="PF13966">
    <property type="entry name" value="zf-RVT"/>
    <property type="match status" value="1"/>
</dbReference>
<evidence type="ECO:0000259" key="1">
    <source>
        <dbReference type="Pfam" id="PF13966"/>
    </source>
</evidence>
<gene>
    <name evidence="2" type="ORF">ROHU_023720</name>
</gene>
<evidence type="ECO:0000313" key="3">
    <source>
        <dbReference type="Proteomes" id="UP000290572"/>
    </source>
</evidence>
<protein>
    <submittedName>
        <fullName evidence="2">Reverse transcriptase</fullName>
    </submittedName>
</protein>
<dbReference type="GO" id="GO:0003964">
    <property type="term" value="F:RNA-directed DNA polymerase activity"/>
    <property type="evidence" value="ECO:0007669"/>
    <property type="project" value="UniProtKB-KW"/>
</dbReference>
<sequence>MKLERAVFYFLWVSKWERLKRDVIKKKAENGGKGLPDPHLFLGSRFTALHIQYAVTPSSGNKTAAMTRFWMGSYLRTLKILPVDLKTPVSFNLPKEYCFIKKFLKKFVLENQDVTILTNHKHLVSLVQDREPVSPVPGLTLSEAKQVWRTAAHPALQNRHKDLSWMAAHEILPVRAVMHSRGMAKNPTCPRSGCTFPETVRHLLWECGAARDLWAKTGPLYFPCLPAGGAQIGYQLAILGVGRGLKDLTAQDFTSLWLTLNVIKDAIWATRNLLVGKRVTVPLHACELKVTSMLQGYRATIFGRGGRGRTERVPAATVAGRP</sequence>
<feature type="domain" description="Reverse transcriptase zinc-binding" evidence="1">
    <location>
        <begin position="143"/>
        <end position="214"/>
    </location>
</feature>
<reference evidence="2 3" key="1">
    <citation type="submission" date="2018-03" db="EMBL/GenBank/DDBJ databases">
        <title>Draft genome sequence of Rohu Carp (Labeo rohita).</title>
        <authorList>
            <person name="Das P."/>
            <person name="Kushwaha B."/>
            <person name="Joshi C.G."/>
            <person name="Kumar D."/>
            <person name="Nagpure N.S."/>
            <person name="Sahoo L."/>
            <person name="Das S.P."/>
            <person name="Bit A."/>
            <person name="Patnaik S."/>
            <person name="Meher P.K."/>
            <person name="Jayasankar P."/>
            <person name="Koringa P.G."/>
            <person name="Patel N.V."/>
            <person name="Hinsu A.T."/>
            <person name="Kumar R."/>
            <person name="Pandey M."/>
            <person name="Agarwal S."/>
            <person name="Srivastava S."/>
            <person name="Singh M."/>
            <person name="Iquebal M.A."/>
            <person name="Jaiswal S."/>
            <person name="Angadi U.B."/>
            <person name="Kumar N."/>
            <person name="Raza M."/>
            <person name="Shah T.M."/>
            <person name="Rai A."/>
            <person name="Jena J.K."/>
        </authorList>
    </citation>
    <scope>NUCLEOTIDE SEQUENCE [LARGE SCALE GENOMIC DNA]</scope>
    <source>
        <strain evidence="2">DASCIFA01</strain>
        <tissue evidence="2">Testis</tissue>
    </source>
</reference>
<keyword evidence="3" id="KW-1185">Reference proteome</keyword>
<proteinExistence type="predicted"/>
<dbReference type="Proteomes" id="UP000290572">
    <property type="component" value="Unassembled WGS sequence"/>
</dbReference>
<organism evidence="2 3">
    <name type="scientific">Labeo rohita</name>
    <name type="common">Indian major carp</name>
    <name type="synonym">Cyprinus rohita</name>
    <dbReference type="NCBI Taxonomy" id="84645"/>
    <lineage>
        <taxon>Eukaryota</taxon>
        <taxon>Metazoa</taxon>
        <taxon>Chordata</taxon>
        <taxon>Craniata</taxon>
        <taxon>Vertebrata</taxon>
        <taxon>Euteleostomi</taxon>
        <taxon>Actinopterygii</taxon>
        <taxon>Neopterygii</taxon>
        <taxon>Teleostei</taxon>
        <taxon>Ostariophysi</taxon>
        <taxon>Cypriniformes</taxon>
        <taxon>Cyprinidae</taxon>
        <taxon>Labeoninae</taxon>
        <taxon>Labeonini</taxon>
        <taxon>Labeo</taxon>
    </lineage>
</organism>
<keyword evidence="2" id="KW-0548">Nucleotidyltransferase</keyword>
<keyword evidence="2" id="KW-0808">Transferase</keyword>
<keyword evidence="2" id="KW-0695">RNA-directed DNA polymerase</keyword>
<name>A0A498MKZ2_LABRO</name>
<dbReference type="EMBL" id="QBIY01012604">
    <property type="protein sequence ID" value="RXN22048.1"/>
    <property type="molecule type" value="Genomic_DNA"/>
</dbReference>
<evidence type="ECO:0000313" key="2">
    <source>
        <dbReference type="EMBL" id="RXN22048.1"/>
    </source>
</evidence>
<dbReference type="AlphaFoldDB" id="A0A498MKZ2"/>
<dbReference type="InterPro" id="IPR026960">
    <property type="entry name" value="RVT-Znf"/>
</dbReference>